<proteinExistence type="predicted"/>
<accession>A0A8H5M7V2</accession>
<evidence type="ECO:0000313" key="3">
    <source>
        <dbReference type="Proteomes" id="UP000518752"/>
    </source>
</evidence>
<dbReference type="EMBL" id="JAACJN010000046">
    <property type="protein sequence ID" value="KAF5383934.1"/>
    <property type="molecule type" value="Genomic_DNA"/>
</dbReference>
<reference evidence="1 3" key="1">
    <citation type="journal article" date="2020" name="ISME J.">
        <title>Uncovering the hidden diversity of litter-decomposition mechanisms in mushroom-forming fungi.</title>
        <authorList>
            <person name="Floudas D."/>
            <person name="Bentzer J."/>
            <person name="Ahren D."/>
            <person name="Johansson T."/>
            <person name="Persson P."/>
            <person name="Tunlid A."/>
        </authorList>
    </citation>
    <scope>NUCLEOTIDE SEQUENCE [LARGE SCALE GENOMIC DNA]</scope>
    <source>
        <strain evidence="1 3">CBS 406.79</strain>
    </source>
</reference>
<evidence type="ECO:0000313" key="1">
    <source>
        <dbReference type="EMBL" id="KAF5383934.1"/>
    </source>
</evidence>
<gene>
    <name evidence="2" type="ORF">D9757_007393</name>
    <name evidence="1" type="ORF">D9757_007398</name>
</gene>
<protein>
    <submittedName>
        <fullName evidence="1">Uncharacterized protein</fullName>
    </submittedName>
</protein>
<dbReference type="EMBL" id="JAACJN010000046">
    <property type="protein sequence ID" value="KAF5383941.1"/>
    <property type="molecule type" value="Genomic_DNA"/>
</dbReference>
<organism evidence="1 3">
    <name type="scientific">Collybiopsis confluens</name>
    <dbReference type="NCBI Taxonomy" id="2823264"/>
    <lineage>
        <taxon>Eukaryota</taxon>
        <taxon>Fungi</taxon>
        <taxon>Dikarya</taxon>
        <taxon>Basidiomycota</taxon>
        <taxon>Agaricomycotina</taxon>
        <taxon>Agaricomycetes</taxon>
        <taxon>Agaricomycetidae</taxon>
        <taxon>Agaricales</taxon>
        <taxon>Marasmiineae</taxon>
        <taxon>Omphalotaceae</taxon>
        <taxon>Collybiopsis</taxon>
    </lineage>
</organism>
<comment type="caution">
    <text evidence="1">The sequence shown here is derived from an EMBL/GenBank/DDBJ whole genome shotgun (WGS) entry which is preliminary data.</text>
</comment>
<dbReference type="AlphaFoldDB" id="A0A8H5M7V2"/>
<dbReference type="Proteomes" id="UP000518752">
    <property type="component" value="Unassembled WGS sequence"/>
</dbReference>
<keyword evidence="3" id="KW-1185">Reference proteome</keyword>
<sequence>MQLIKLVRQFKTSFPRRCKRTLVPMLQLSRDTSQNAFNNSTPFPGYNQSGLVDDQDLIFRATQYANSGFKPPESDITQSLVLIPAYTIQTYNSTQAVQAWISAAGQGASNDHD</sequence>
<evidence type="ECO:0000313" key="2">
    <source>
        <dbReference type="EMBL" id="KAF5383941.1"/>
    </source>
</evidence>
<name>A0A8H5M7V2_9AGAR</name>